<accession>A0ACB6QUW5</accession>
<organism evidence="1 2">
    <name type="scientific">Lindgomyces ingoldianus</name>
    <dbReference type="NCBI Taxonomy" id="673940"/>
    <lineage>
        <taxon>Eukaryota</taxon>
        <taxon>Fungi</taxon>
        <taxon>Dikarya</taxon>
        <taxon>Ascomycota</taxon>
        <taxon>Pezizomycotina</taxon>
        <taxon>Dothideomycetes</taxon>
        <taxon>Pleosporomycetidae</taxon>
        <taxon>Pleosporales</taxon>
        <taxon>Lindgomycetaceae</taxon>
        <taxon>Lindgomyces</taxon>
    </lineage>
</organism>
<comment type="caution">
    <text evidence="1">The sequence shown here is derived from an EMBL/GenBank/DDBJ whole genome shotgun (WGS) entry which is preliminary data.</text>
</comment>
<dbReference type="EMBL" id="MU003507">
    <property type="protein sequence ID" value="KAF2470731.1"/>
    <property type="molecule type" value="Genomic_DNA"/>
</dbReference>
<gene>
    <name evidence="1" type="ORF">BDR25DRAFT_314418</name>
</gene>
<name>A0ACB6QUW5_9PLEO</name>
<reference evidence="1" key="1">
    <citation type="journal article" date="2020" name="Stud. Mycol.">
        <title>101 Dothideomycetes genomes: a test case for predicting lifestyles and emergence of pathogens.</title>
        <authorList>
            <person name="Haridas S."/>
            <person name="Albert R."/>
            <person name="Binder M."/>
            <person name="Bloem J."/>
            <person name="Labutti K."/>
            <person name="Salamov A."/>
            <person name="Andreopoulos B."/>
            <person name="Baker S."/>
            <person name="Barry K."/>
            <person name="Bills G."/>
            <person name="Bluhm B."/>
            <person name="Cannon C."/>
            <person name="Castanera R."/>
            <person name="Culley D."/>
            <person name="Daum C."/>
            <person name="Ezra D."/>
            <person name="Gonzalez J."/>
            <person name="Henrissat B."/>
            <person name="Kuo A."/>
            <person name="Liang C."/>
            <person name="Lipzen A."/>
            <person name="Lutzoni F."/>
            <person name="Magnuson J."/>
            <person name="Mondo S."/>
            <person name="Nolan M."/>
            <person name="Ohm R."/>
            <person name="Pangilinan J."/>
            <person name="Park H.-J."/>
            <person name="Ramirez L."/>
            <person name="Alfaro M."/>
            <person name="Sun H."/>
            <person name="Tritt A."/>
            <person name="Yoshinaga Y."/>
            <person name="Zwiers L.-H."/>
            <person name="Turgeon B."/>
            <person name="Goodwin S."/>
            <person name="Spatafora J."/>
            <person name="Crous P."/>
            <person name="Grigoriev I."/>
        </authorList>
    </citation>
    <scope>NUCLEOTIDE SEQUENCE</scope>
    <source>
        <strain evidence="1">ATCC 200398</strain>
    </source>
</reference>
<keyword evidence="2" id="KW-1185">Reference proteome</keyword>
<evidence type="ECO:0000313" key="1">
    <source>
        <dbReference type="EMBL" id="KAF2470731.1"/>
    </source>
</evidence>
<evidence type="ECO:0000313" key="2">
    <source>
        <dbReference type="Proteomes" id="UP000799755"/>
    </source>
</evidence>
<dbReference type="Proteomes" id="UP000799755">
    <property type="component" value="Unassembled WGS sequence"/>
</dbReference>
<protein>
    <submittedName>
        <fullName evidence="1">Uncharacterized protein</fullName>
    </submittedName>
</protein>
<sequence length="204" mass="22998">MAGLAWVAGRMSKVYERLGKICPAKQRVVEVKSSLEDVYRNWLVYVRGVENWLSETSGWTERAEFNTGWEASSLCQPGFGIKVCFPFWVTSHGALLVGGVTFDGQRSNQLLLLQHARIQTPAQVALRFELSRHGTYDFDKQQSPQLIGHQFERLGNISKESLDINPILNGGRLTFCADSLRFLAGYLVVPIILDNLSTFYPFPK</sequence>
<proteinExistence type="predicted"/>